<protein>
    <submittedName>
        <fullName evidence="4">Glycolipid transfer protein</fullName>
    </submittedName>
</protein>
<dbReference type="GO" id="GO:0005829">
    <property type="term" value="C:cytosol"/>
    <property type="evidence" value="ECO:0007669"/>
    <property type="project" value="TreeGrafter"/>
</dbReference>
<dbReference type="FunCoup" id="A0A6P9A2M3">
    <property type="interactions" value="1053"/>
</dbReference>
<dbReference type="GO" id="GO:1902388">
    <property type="term" value="F:ceramide 1-phosphate transfer activity"/>
    <property type="evidence" value="ECO:0007669"/>
    <property type="project" value="TreeGrafter"/>
</dbReference>
<dbReference type="Proteomes" id="UP000515158">
    <property type="component" value="Unplaced"/>
</dbReference>
<dbReference type="SUPFAM" id="SSF110004">
    <property type="entry name" value="Glycolipid transfer protein, GLTP"/>
    <property type="match status" value="1"/>
</dbReference>
<proteinExistence type="predicted"/>
<evidence type="ECO:0000313" key="3">
    <source>
        <dbReference type="Proteomes" id="UP000515158"/>
    </source>
</evidence>
<dbReference type="InterPro" id="IPR014830">
    <property type="entry name" value="Glycolipid_transfer_prot_dom"/>
</dbReference>
<dbReference type="GO" id="GO:1902387">
    <property type="term" value="F:ceramide 1-phosphate binding"/>
    <property type="evidence" value="ECO:0007669"/>
    <property type="project" value="TreeGrafter"/>
</dbReference>
<dbReference type="PANTHER" id="PTHR10219">
    <property type="entry name" value="GLYCOLIPID TRANSFER PROTEIN-RELATED"/>
    <property type="match status" value="1"/>
</dbReference>
<gene>
    <name evidence="4" type="primary">LOC117651811</name>
</gene>
<evidence type="ECO:0000313" key="4">
    <source>
        <dbReference type="RefSeq" id="XP_034252063.1"/>
    </source>
</evidence>
<dbReference type="Gene3D" id="1.10.3520.10">
    <property type="entry name" value="Glycolipid transfer protein"/>
    <property type="match status" value="1"/>
</dbReference>
<dbReference type="Pfam" id="PF08718">
    <property type="entry name" value="GLTP"/>
    <property type="match status" value="1"/>
</dbReference>
<organism evidence="4">
    <name type="scientific">Thrips palmi</name>
    <name type="common">Melon thrips</name>
    <dbReference type="NCBI Taxonomy" id="161013"/>
    <lineage>
        <taxon>Eukaryota</taxon>
        <taxon>Metazoa</taxon>
        <taxon>Ecdysozoa</taxon>
        <taxon>Arthropoda</taxon>
        <taxon>Hexapoda</taxon>
        <taxon>Insecta</taxon>
        <taxon>Pterygota</taxon>
        <taxon>Neoptera</taxon>
        <taxon>Paraneoptera</taxon>
        <taxon>Thysanoptera</taxon>
        <taxon>Terebrantia</taxon>
        <taxon>Thripoidea</taxon>
        <taxon>Thripidae</taxon>
        <taxon>Thrips</taxon>
    </lineage>
</organism>
<name>A0A6P9A2M3_THRPL</name>
<dbReference type="GO" id="GO:0016020">
    <property type="term" value="C:membrane"/>
    <property type="evidence" value="ECO:0007669"/>
    <property type="project" value="TreeGrafter"/>
</dbReference>
<keyword evidence="1" id="KW-0813">Transport</keyword>
<sequence>MMDASQDSIFAAELRPFPDPVDGKISTVPFLEAAAGVVKLVELLGQVFAPVRYDINGNIQKLTAKYNEDEKRFEFLNDMLLFEKAQGCKATAIDALLWLRRALHFVHNFLRSVATECRDNNWGEDLSTNVQTSYRETLEMHHGWIAQKLFGVLSKMIPKRSQLIKAFALSKEEEVTEEKKQVIIEELERFLVVLNTNLTVLSKFYDDFKLMPGNAKCA</sequence>
<dbReference type="InParanoid" id="A0A6P9A2M3"/>
<dbReference type="RefSeq" id="XP_034252063.1">
    <property type="nucleotide sequence ID" value="XM_034396172.1"/>
</dbReference>
<dbReference type="KEGG" id="tpal:117651811"/>
<evidence type="ECO:0000256" key="1">
    <source>
        <dbReference type="ARBA" id="ARBA00022448"/>
    </source>
</evidence>
<dbReference type="PANTHER" id="PTHR10219:SF25">
    <property type="entry name" value="PLECKSTRIN HOMOLOGY DOMAIN-CONTAINING FAMILY A MEMBER 8"/>
    <property type="match status" value="1"/>
</dbReference>
<dbReference type="InterPro" id="IPR036497">
    <property type="entry name" value="GLTP_sf"/>
</dbReference>
<dbReference type="GeneID" id="117651811"/>
<evidence type="ECO:0000259" key="2">
    <source>
        <dbReference type="Pfam" id="PF08718"/>
    </source>
</evidence>
<dbReference type="AlphaFoldDB" id="A0A6P9A2M3"/>
<reference evidence="4" key="1">
    <citation type="submission" date="2025-08" db="UniProtKB">
        <authorList>
            <consortium name="RefSeq"/>
        </authorList>
    </citation>
    <scope>IDENTIFICATION</scope>
    <source>
        <tissue evidence="4">Total insect</tissue>
    </source>
</reference>
<feature type="domain" description="Glycolipid transfer protein" evidence="2">
    <location>
        <begin position="25"/>
        <end position="167"/>
    </location>
</feature>
<accession>A0A6P9A2M3</accession>
<dbReference type="OrthoDB" id="205255at2759"/>
<keyword evidence="3" id="KW-1185">Reference proteome</keyword>
<dbReference type="FunFam" id="1.10.3520.10:FF:000001">
    <property type="entry name" value="Pleckstrin domain-containing family A member 8"/>
    <property type="match status" value="1"/>
</dbReference>